<evidence type="ECO:0000256" key="2">
    <source>
        <dbReference type="ARBA" id="ARBA00012405"/>
    </source>
</evidence>
<dbReference type="GO" id="GO:0008202">
    <property type="term" value="P:steroid metabolic process"/>
    <property type="evidence" value="ECO:0007669"/>
    <property type="project" value="TreeGrafter"/>
</dbReference>
<sequence>MGMLDILRAILWGPVRLLHGLGNLVLFPFLLQLPDLPTFTAQSRLINASDIAAQIRSRPPGSRLQFIRGTAPSNTIRTKDTSSHDHVHRVYLGPAKRILNIDTAERTVTCEPGVTMSELVEAVLPLGLVPPVVPEFKALTVGGLIAGAGLESSSFVQGQFCAALDSAKVVLADGRIVDCSREENEDLFWGMLGAYGTFGLLVSATLRLEEAKSGWVRVRYQPTQDIVDDIRAVCKEGSDDYVDGIAFGPTCGVIIRGSRSAAPPPPNARILHLSRASSPWFSKHIESALRIENATWSTPTLLQPIEEWLPYQDYLFRYDRGAYWMGKYALEILPFGYNLISRTLLAPLLTTEALYRRLHAAPEHIVESTLVIQDIYIPEEGAAEFMEFVGSGEAAEETQIYPLWLCPIKSTSNASKLSPNYVEEGNKFFINFGIWHHADHWTPGSPVPKATTRRLEQKAHEVGGRKMLYAQTYYTDEEWRSIYDMKWYAFAKSMWDPEGVFGDLRKKIGRG</sequence>
<dbReference type="PANTHER" id="PTHR10801:SF0">
    <property type="entry name" value="DELTA(24)-STEROL REDUCTASE"/>
    <property type="match status" value="1"/>
</dbReference>
<protein>
    <recommendedName>
        <fullName evidence="2">Delta(24)-sterol reductase</fullName>
        <ecNumber evidence="2">1.3.1.72</ecNumber>
    </recommendedName>
</protein>
<evidence type="ECO:0000313" key="11">
    <source>
        <dbReference type="Proteomes" id="UP000033140"/>
    </source>
</evidence>
<evidence type="ECO:0000256" key="7">
    <source>
        <dbReference type="ARBA" id="ARBA00023002"/>
    </source>
</evidence>
<dbReference type="SUPFAM" id="SSF56176">
    <property type="entry name" value="FAD-binding/transporter-associated domain-like"/>
    <property type="match status" value="1"/>
</dbReference>
<dbReference type="GO" id="GO:0050614">
    <property type="term" value="F:Delta24-sterol reductase activity"/>
    <property type="evidence" value="ECO:0007669"/>
    <property type="project" value="UniProtKB-EC"/>
</dbReference>
<evidence type="ECO:0000256" key="6">
    <source>
        <dbReference type="ARBA" id="ARBA00022989"/>
    </source>
</evidence>
<dbReference type="InterPro" id="IPR040165">
    <property type="entry name" value="Diminuto-like"/>
</dbReference>
<dbReference type="SUPFAM" id="SSF55103">
    <property type="entry name" value="FAD-linked oxidases, C-terminal domain"/>
    <property type="match status" value="1"/>
</dbReference>
<dbReference type="GO" id="GO:0005737">
    <property type="term" value="C:cytoplasm"/>
    <property type="evidence" value="ECO:0007669"/>
    <property type="project" value="TreeGrafter"/>
</dbReference>
<evidence type="ECO:0000256" key="4">
    <source>
        <dbReference type="ARBA" id="ARBA00022692"/>
    </source>
</evidence>
<keyword evidence="7" id="KW-0560">Oxidoreductase</keyword>
<dbReference type="Pfam" id="PF01565">
    <property type="entry name" value="FAD_binding_4"/>
    <property type="match status" value="1"/>
</dbReference>
<dbReference type="GO" id="GO:0071949">
    <property type="term" value="F:FAD binding"/>
    <property type="evidence" value="ECO:0007669"/>
    <property type="project" value="InterPro"/>
</dbReference>
<keyword evidence="8" id="KW-0472">Membrane</keyword>
<dbReference type="InterPro" id="IPR036318">
    <property type="entry name" value="FAD-bd_PCMH-like_sf"/>
</dbReference>
<dbReference type="STRING" id="698492.A0A0E9NLB2"/>
<dbReference type="AlphaFoldDB" id="A0A0E9NLB2"/>
<name>A0A0E9NLB2_SAICN</name>
<reference evidence="10 11" key="3">
    <citation type="journal article" date="2015" name="Genome Announc.">
        <title>Draft Genome Sequence of the Archiascomycetous Yeast Saitoella complicata.</title>
        <authorList>
            <person name="Yamauchi K."/>
            <person name="Kondo S."/>
            <person name="Hamamoto M."/>
            <person name="Takahashi Y."/>
            <person name="Ogura Y."/>
            <person name="Hayashi T."/>
            <person name="Nishida H."/>
        </authorList>
    </citation>
    <scope>NUCLEOTIDE SEQUENCE [LARGE SCALE GENOMIC DNA]</scope>
    <source>
        <strain evidence="10 11">NRRL Y-17804</strain>
    </source>
</reference>
<evidence type="ECO:0000256" key="1">
    <source>
        <dbReference type="ARBA" id="ARBA00004167"/>
    </source>
</evidence>
<evidence type="ECO:0000256" key="3">
    <source>
        <dbReference type="ARBA" id="ARBA00022630"/>
    </source>
</evidence>
<dbReference type="OrthoDB" id="415825at2759"/>
<dbReference type="EMBL" id="BACD03000035">
    <property type="protein sequence ID" value="GAO50672.1"/>
    <property type="molecule type" value="Genomic_DNA"/>
</dbReference>
<organism evidence="10 11">
    <name type="scientific">Saitoella complicata (strain BCRC 22490 / CBS 7301 / JCM 7358 / NBRC 10748 / NRRL Y-17804)</name>
    <dbReference type="NCBI Taxonomy" id="698492"/>
    <lineage>
        <taxon>Eukaryota</taxon>
        <taxon>Fungi</taxon>
        <taxon>Dikarya</taxon>
        <taxon>Ascomycota</taxon>
        <taxon>Taphrinomycotina</taxon>
        <taxon>Taphrinomycotina incertae sedis</taxon>
        <taxon>Saitoella</taxon>
    </lineage>
</organism>
<dbReference type="Proteomes" id="UP000033140">
    <property type="component" value="Unassembled WGS sequence"/>
</dbReference>
<dbReference type="PROSITE" id="PS51387">
    <property type="entry name" value="FAD_PCMH"/>
    <property type="match status" value="1"/>
</dbReference>
<dbReference type="PANTHER" id="PTHR10801">
    <property type="entry name" value="24-DEHYDROCHOLESTEROL REDUCTASE"/>
    <property type="match status" value="1"/>
</dbReference>
<evidence type="ECO:0000256" key="5">
    <source>
        <dbReference type="ARBA" id="ARBA00022827"/>
    </source>
</evidence>
<dbReference type="RefSeq" id="XP_019022822.1">
    <property type="nucleotide sequence ID" value="XM_019166941.1"/>
</dbReference>
<evidence type="ECO:0000259" key="9">
    <source>
        <dbReference type="PROSITE" id="PS51387"/>
    </source>
</evidence>
<keyword evidence="4" id="KW-0812">Transmembrane</keyword>
<evidence type="ECO:0000313" key="10">
    <source>
        <dbReference type="EMBL" id="GAO50672.1"/>
    </source>
</evidence>
<comment type="subcellular location">
    <subcellularLocation>
        <location evidence="1">Membrane</location>
        <topology evidence="1">Single-pass membrane protein</topology>
    </subcellularLocation>
</comment>
<keyword evidence="5" id="KW-0274">FAD</keyword>
<dbReference type="GO" id="GO:0016020">
    <property type="term" value="C:membrane"/>
    <property type="evidence" value="ECO:0007669"/>
    <property type="project" value="UniProtKB-SubCell"/>
</dbReference>
<dbReference type="InterPro" id="IPR016166">
    <property type="entry name" value="FAD-bd_PCMH"/>
</dbReference>
<keyword evidence="6" id="KW-1133">Transmembrane helix</keyword>
<dbReference type="EC" id="1.3.1.72" evidence="2"/>
<dbReference type="InterPro" id="IPR016169">
    <property type="entry name" value="FAD-bd_PCMH_sub2"/>
</dbReference>
<gene>
    <name evidence="10" type="ORF">G7K_4794-t1</name>
</gene>
<dbReference type="OMA" id="NETINFV"/>
<dbReference type="InterPro" id="IPR006094">
    <property type="entry name" value="Oxid_FAD_bind_N"/>
</dbReference>
<comment type="caution">
    <text evidence="10">The sequence shown here is derived from an EMBL/GenBank/DDBJ whole genome shotgun (WGS) entry which is preliminary data.</text>
</comment>
<dbReference type="GO" id="GO:0000246">
    <property type="term" value="F:Delta24(24-1) sterol reductase activity"/>
    <property type="evidence" value="ECO:0007669"/>
    <property type="project" value="TreeGrafter"/>
</dbReference>
<accession>A0A0E9NLB2</accession>
<feature type="domain" description="FAD-binding PCMH-type" evidence="9">
    <location>
        <begin position="34"/>
        <end position="211"/>
    </location>
</feature>
<dbReference type="InterPro" id="IPR016164">
    <property type="entry name" value="FAD-linked_Oxase-like_C"/>
</dbReference>
<keyword evidence="11" id="KW-1185">Reference proteome</keyword>
<reference evidence="10 11" key="1">
    <citation type="journal article" date="2011" name="J. Gen. Appl. Microbiol.">
        <title>Draft genome sequencing of the enigmatic yeast Saitoella complicata.</title>
        <authorList>
            <person name="Nishida H."/>
            <person name="Hamamoto M."/>
            <person name="Sugiyama J."/>
        </authorList>
    </citation>
    <scope>NUCLEOTIDE SEQUENCE [LARGE SCALE GENOMIC DNA]</scope>
    <source>
        <strain evidence="10 11">NRRL Y-17804</strain>
    </source>
</reference>
<dbReference type="Gene3D" id="3.30.465.10">
    <property type="match status" value="1"/>
</dbReference>
<evidence type="ECO:0000256" key="8">
    <source>
        <dbReference type="ARBA" id="ARBA00023136"/>
    </source>
</evidence>
<keyword evidence="3" id="KW-0285">Flavoprotein</keyword>
<proteinExistence type="predicted"/>
<reference evidence="10 11" key="2">
    <citation type="journal article" date="2014" name="J. Gen. Appl. Microbiol.">
        <title>The early diverging ascomycetous budding yeast Saitoella complicata has three histone deacetylases belonging to the Clr6, Hos2, and Rpd3 lineages.</title>
        <authorList>
            <person name="Nishida H."/>
            <person name="Matsumoto T."/>
            <person name="Kondo S."/>
            <person name="Hamamoto M."/>
            <person name="Yoshikawa H."/>
        </authorList>
    </citation>
    <scope>NUCLEOTIDE SEQUENCE [LARGE SCALE GENOMIC DNA]</scope>
    <source>
        <strain evidence="10 11">NRRL Y-17804</strain>
    </source>
</reference>